<dbReference type="AlphaFoldDB" id="A0A4V2SA26"/>
<sequence>MPILDHSLKNTKYDFEGGCHPYKMSKVNLSLINFRSFSEEDLPFLYQVYRSTRWEEMQLSGWTHEEIEDFLKIQFQLQHTQYLANYKNASFDIILLESKPIGRLYIDRQKEEIRIMDIALLDFYRKKGIGSKILKDLIAESENKKMPITLHVEYNNPAKAFYLNLGFIQEKDLGVYHFMKRTPSS</sequence>
<protein>
    <submittedName>
        <fullName evidence="2">Ribosomal protein S18 acetylase RimI-like enzyme</fullName>
    </submittedName>
</protein>
<dbReference type="GO" id="GO:0016747">
    <property type="term" value="F:acyltransferase activity, transferring groups other than amino-acyl groups"/>
    <property type="evidence" value="ECO:0007669"/>
    <property type="project" value="InterPro"/>
</dbReference>
<reference evidence="2 3" key="1">
    <citation type="submission" date="2019-03" db="EMBL/GenBank/DDBJ databases">
        <title>Genomic Encyclopedia of Type Strains, Phase IV (KMG-IV): sequencing the most valuable type-strain genomes for metagenomic binning, comparative biology and taxonomic classification.</title>
        <authorList>
            <person name="Goeker M."/>
        </authorList>
    </citation>
    <scope>NUCLEOTIDE SEQUENCE [LARGE SCALE GENOMIC DNA]</scope>
    <source>
        <strain evidence="2 3">DSM 102940</strain>
    </source>
</reference>
<dbReference type="Pfam" id="PF00583">
    <property type="entry name" value="Acetyltransf_1"/>
    <property type="match status" value="1"/>
</dbReference>
<dbReference type="EMBL" id="SLWV01000028">
    <property type="protein sequence ID" value="TCO70010.1"/>
    <property type="molecule type" value="Genomic_DNA"/>
</dbReference>
<keyword evidence="2" id="KW-0689">Ribosomal protein</keyword>
<dbReference type="SUPFAM" id="SSF55729">
    <property type="entry name" value="Acyl-CoA N-acyltransferases (Nat)"/>
    <property type="match status" value="1"/>
</dbReference>
<gene>
    <name evidence="2" type="ORF">EV214_1285</name>
</gene>
<dbReference type="Proteomes" id="UP000294919">
    <property type="component" value="Unassembled WGS sequence"/>
</dbReference>
<organism evidence="2 3">
    <name type="scientific">Marinisporobacter balticus</name>
    <dbReference type="NCBI Taxonomy" id="2018667"/>
    <lineage>
        <taxon>Bacteria</taxon>
        <taxon>Bacillati</taxon>
        <taxon>Bacillota</taxon>
        <taxon>Clostridia</taxon>
        <taxon>Peptostreptococcales</taxon>
        <taxon>Thermotaleaceae</taxon>
        <taxon>Marinisporobacter</taxon>
    </lineage>
</organism>
<name>A0A4V2SA26_9FIRM</name>
<proteinExistence type="predicted"/>
<keyword evidence="2" id="KW-0687">Ribonucleoprotein</keyword>
<feature type="domain" description="N-acetyltransferase" evidence="1">
    <location>
        <begin position="32"/>
        <end position="184"/>
    </location>
</feature>
<dbReference type="InterPro" id="IPR000182">
    <property type="entry name" value="GNAT_dom"/>
</dbReference>
<evidence type="ECO:0000259" key="1">
    <source>
        <dbReference type="PROSITE" id="PS51186"/>
    </source>
</evidence>
<dbReference type="Gene3D" id="3.40.630.30">
    <property type="match status" value="1"/>
</dbReference>
<dbReference type="InterPro" id="IPR016181">
    <property type="entry name" value="Acyl_CoA_acyltransferase"/>
</dbReference>
<accession>A0A4V2SA26</accession>
<dbReference type="GO" id="GO:0005840">
    <property type="term" value="C:ribosome"/>
    <property type="evidence" value="ECO:0007669"/>
    <property type="project" value="UniProtKB-KW"/>
</dbReference>
<dbReference type="OrthoDB" id="2036043at2"/>
<evidence type="ECO:0000313" key="3">
    <source>
        <dbReference type="Proteomes" id="UP000294919"/>
    </source>
</evidence>
<keyword evidence="3" id="KW-1185">Reference proteome</keyword>
<dbReference type="CDD" id="cd04301">
    <property type="entry name" value="NAT_SF"/>
    <property type="match status" value="1"/>
</dbReference>
<dbReference type="PROSITE" id="PS51186">
    <property type="entry name" value="GNAT"/>
    <property type="match status" value="1"/>
</dbReference>
<comment type="caution">
    <text evidence="2">The sequence shown here is derived from an EMBL/GenBank/DDBJ whole genome shotgun (WGS) entry which is preliminary data.</text>
</comment>
<evidence type="ECO:0000313" key="2">
    <source>
        <dbReference type="EMBL" id="TCO70010.1"/>
    </source>
</evidence>